<sequence>MWSSSSTSSSTSEGSVTIKGGGGAYHPWVAWTRFHLYPNEDDPLVIKDTTSPVTAQVFTTSIDYVHHSALRKIQTSSGISLVSTWLFQEIHDALQFIRDSNTKISLPTTSTEQETTTNPTSDPTLATAAHFSGGIRLLSRRRGIKLSPS</sequence>
<protein>
    <submittedName>
        <fullName evidence="2">Uncharacterized protein</fullName>
    </submittedName>
</protein>
<reference evidence="2 3" key="1">
    <citation type="submission" date="2024-10" db="EMBL/GenBank/DDBJ databases">
        <title>Updated reference genomes for cyclostephanoid diatoms.</title>
        <authorList>
            <person name="Roberts W.R."/>
            <person name="Alverson A.J."/>
        </authorList>
    </citation>
    <scope>NUCLEOTIDE SEQUENCE [LARGE SCALE GENOMIC DNA]</scope>
    <source>
        <strain evidence="2 3">AJA232-27</strain>
    </source>
</reference>
<dbReference type="EMBL" id="JALLBG020000210">
    <property type="protein sequence ID" value="KAL3759195.1"/>
    <property type="molecule type" value="Genomic_DNA"/>
</dbReference>
<evidence type="ECO:0000313" key="3">
    <source>
        <dbReference type="Proteomes" id="UP001530293"/>
    </source>
</evidence>
<organism evidence="2 3">
    <name type="scientific">Discostella pseudostelligera</name>
    <dbReference type="NCBI Taxonomy" id="259834"/>
    <lineage>
        <taxon>Eukaryota</taxon>
        <taxon>Sar</taxon>
        <taxon>Stramenopiles</taxon>
        <taxon>Ochrophyta</taxon>
        <taxon>Bacillariophyta</taxon>
        <taxon>Coscinodiscophyceae</taxon>
        <taxon>Thalassiosirophycidae</taxon>
        <taxon>Stephanodiscales</taxon>
        <taxon>Stephanodiscaceae</taxon>
        <taxon>Discostella</taxon>
    </lineage>
</organism>
<keyword evidence="3" id="KW-1185">Reference proteome</keyword>
<proteinExistence type="predicted"/>
<comment type="caution">
    <text evidence="2">The sequence shown here is derived from an EMBL/GenBank/DDBJ whole genome shotgun (WGS) entry which is preliminary data.</text>
</comment>
<evidence type="ECO:0000256" key="1">
    <source>
        <dbReference type="SAM" id="MobiDB-lite"/>
    </source>
</evidence>
<accession>A0ABD3MF51</accession>
<feature type="region of interest" description="Disordered" evidence="1">
    <location>
        <begin position="105"/>
        <end position="125"/>
    </location>
</feature>
<dbReference type="Proteomes" id="UP001530293">
    <property type="component" value="Unassembled WGS sequence"/>
</dbReference>
<evidence type="ECO:0000313" key="2">
    <source>
        <dbReference type="EMBL" id="KAL3759195.1"/>
    </source>
</evidence>
<feature type="compositionally biased region" description="Low complexity" evidence="1">
    <location>
        <begin position="107"/>
        <end position="121"/>
    </location>
</feature>
<name>A0ABD3MF51_9STRA</name>
<gene>
    <name evidence="2" type="ORF">ACHAWU_010426</name>
</gene>
<dbReference type="AlphaFoldDB" id="A0ABD3MF51"/>